<accession>A0A2P8I038</accession>
<reference evidence="3 4" key="1">
    <citation type="submission" date="2018-03" db="EMBL/GenBank/DDBJ databases">
        <title>Genomic Encyclopedia of Type Strains, Phase III (KMG-III): the genomes of soil and plant-associated and newly described type strains.</title>
        <authorList>
            <person name="Whitman W."/>
        </authorList>
    </citation>
    <scope>NUCLEOTIDE SEQUENCE [LARGE SCALE GENOMIC DNA]</scope>
    <source>
        <strain evidence="3 4">CGMCC 4.7097</strain>
    </source>
</reference>
<proteinExistence type="predicted"/>
<evidence type="ECO:0000256" key="1">
    <source>
        <dbReference type="SAM" id="MobiDB-lite"/>
    </source>
</evidence>
<dbReference type="AlphaFoldDB" id="A0A2P8I038"/>
<feature type="domain" description="DUF4342" evidence="2">
    <location>
        <begin position="13"/>
        <end position="78"/>
    </location>
</feature>
<dbReference type="InterPro" id="IPR025642">
    <property type="entry name" value="DUF4342"/>
</dbReference>
<organism evidence="3 4">
    <name type="scientific">Saccharothrix carnea</name>
    <dbReference type="NCBI Taxonomy" id="1280637"/>
    <lineage>
        <taxon>Bacteria</taxon>
        <taxon>Bacillati</taxon>
        <taxon>Actinomycetota</taxon>
        <taxon>Actinomycetes</taxon>
        <taxon>Pseudonocardiales</taxon>
        <taxon>Pseudonocardiaceae</taxon>
        <taxon>Saccharothrix</taxon>
    </lineage>
</organism>
<dbReference type="EMBL" id="PYAX01000017">
    <property type="protein sequence ID" value="PSL51829.1"/>
    <property type="molecule type" value="Genomic_DNA"/>
</dbReference>
<protein>
    <submittedName>
        <fullName evidence="3">Uncharacterized protein DUF4342</fullName>
    </submittedName>
</protein>
<name>A0A2P8I038_SACCR</name>
<keyword evidence="4" id="KW-1185">Reference proteome</keyword>
<feature type="compositionally biased region" description="Low complexity" evidence="1">
    <location>
        <begin position="82"/>
        <end position="115"/>
    </location>
</feature>
<dbReference type="Proteomes" id="UP000241118">
    <property type="component" value="Unassembled WGS sequence"/>
</dbReference>
<sequence>MTEQGDRQAPGIEALTEKIRQLVHEGNTRRVVVRNGEGEPVLDIPVTAGVVAAVAAPVVTAVAALAALAGPWSLGVERQEETPPAETTADTAPADADVDATAADAPPADTAQPEDPSTDADTVHGKGS</sequence>
<comment type="caution">
    <text evidence="3">The sequence shown here is derived from an EMBL/GenBank/DDBJ whole genome shotgun (WGS) entry which is preliminary data.</text>
</comment>
<dbReference type="OrthoDB" id="677607at2"/>
<dbReference type="Pfam" id="PF14242">
    <property type="entry name" value="DUF4342"/>
    <property type="match status" value="1"/>
</dbReference>
<gene>
    <name evidence="3" type="ORF">B0I31_11723</name>
</gene>
<feature type="region of interest" description="Disordered" evidence="1">
    <location>
        <begin position="72"/>
        <end position="128"/>
    </location>
</feature>
<evidence type="ECO:0000313" key="4">
    <source>
        <dbReference type="Proteomes" id="UP000241118"/>
    </source>
</evidence>
<evidence type="ECO:0000259" key="2">
    <source>
        <dbReference type="Pfam" id="PF14242"/>
    </source>
</evidence>
<dbReference type="RefSeq" id="WP_106619487.1">
    <property type="nucleotide sequence ID" value="NZ_PYAX01000017.1"/>
</dbReference>
<evidence type="ECO:0000313" key="3">
    <source>
        <dbReference type="EMBL" id="PSL51829.1"/>
    </source>
</evidence>